<feature type="region of interest" description="Disordered" evidence="4">
    <location>
        <begin position="369"/>
        <end position="414"/>
    </location>
</feature>
<dbReference type="GO" id="GO:0008234">
    <property type="term" value="F:cysteine-type peptidase activity"/>
    <property type="evidence" value="ECO:0007669"/>
    <property type="project" value="InterPro"/>
</dbReference>
<reference evidence="6 7" key="1">
    <citation type="journal article" date="2013" name="Front. Plant Sci.">
        <title>The Reference Genome of the Halophytic Plant Eutrema salsugineum.</title>
        <authorList>
            <person name="Yang R."/>
            <person name="Jarvis D.E."/>
            <person name="Chen H."/>
            <person name="Beilstein M.A."/>
            <person name="Grimwood J."/>
            <person name="Jenkins J."/>
            <person name="Shu S."/>
            <person name="Prochnik S."/>
            <person name="Xin M."/>
            <person name="Ma C."/>
            <person name="Schmutz J."/>
            <person name="Wing R.A."/>
            <person name="Mitchell-Olds T."/>
            <person name="Schumaker K.S."/>
            <person name="Wang X."/>
        </authorList>
    </citation>
    <scope>NUCLEOTIDE SEQUENCE [LARGE SCALE GENOMIC DNA]</scope>
</reference>
<evidence type="ECO:0000256" key="3">
    <source>
        <dbReference type="ARBA" id="ARBA00022801"/>
    </source>
</evidence>
<evidence type="ECO:0000313" key="7">
    <source>
        <dbReference type="Proteomes" id="UP000030689"/>
    </source>
</evidence>
<feature type="region of interest" description="Disordered" evidence="4">
    <location>
        <begin position="253"/>
        <end position="280"/>
    </location>
</feature>
<dbReference type="PANTHER" id="PTHR48449:SF2">
    <property type="entry name" value="UBIQUITIN-LIKE PROTEASE FAMILY PROFILE DOMAIN-CONTAINING PROTEIN"/>
    <property type="match status" value="1"/>
</dbReference>
<dbReference type="Gene3D" id="3.40.395.10">
    <property type="entry name" value="Adenoviral Proteinase, Chain A"/>
    <property type="match status" value="1"/>
</dbReference>
<evidence type="ECO:0000313" key="6">
    <source>
        <dbReference type="EMBL" id="ESQ37491.1"/>
    </source>
</evidence>
<keyword evidence="7" id="KW-1185">Reference proteome</keyword>
<evidence type="ECO:0000256" key="4">
    <source>
        <dbReference type="SAM" id="MobiDB-lite"/>
    </source>
</evidence>
<dbReference type="GO" id="GO:0006508">
    <property type="term" value="P:proteolysis"/>
    <property type="evidence" value="ECO:0007669"/>
    <property type="project" value="UniProtKB-KW"/>
</dbReference>
<dbReference type="InterPro" id="IPR003653">
    <property type="entry name" value="Peptidase_C48_C"/>
</dbReference>
<keyword evidence="2" id="KW-0645">Protease</keyword>
<dbReference type="KEGG" id="eus:EUTSA_v10002771mg"/>
<feature type="compositionally biased region" description="Acidic residues" evidence="4">
    <location>
        <begin position="110"/>
        <end position="125"/>
    </location>
</feature>
<dbReference type="PANTHER" id="PTHR48449">
    <property type="entry name" value="DUF1985 DOMAIN-CONTAINING PROTEIN"/>
    <property type="match status" value="1"/>
</dbReference>
<dbReference type="EMBL" id="KI517609">
    <property type="protein sequence ID" value="ESQ37491.1"/>
    <property type="molecule type" value="Genomic_DNA"/>
</dbReference>
<dbReference type="Pfam" id="PF02902">
    <property type="entry name" value="Peptidase_C48"/>
    <property type="match status" value="1"/>
</dbReference>
<name>V4MYA0_EUTSA</name>
<dbReference type="InterPro" id="IPR015410">
    <property type="entry name" value="DUF1985"/>
</dbReference>
<evidence type="ECO:0000259" key="5">
    <source>
        <dbReference type="PROSITE" id="PS50600"/>
    </source>
</evidence>
<gene>
    <name evidence="6" type="ORF">EUTSA_v10002771mg</name>
</gene>
<dbReference type="OMA" id="CAKKESY"/>
<sequence length="699" mass="77628">MLKKRTVVDRETRLEYACLALTGAVLCPTNHRSKIVAEHVELIRSIEEFFSHPWGRVGFEMLMSSIKSKDEVALAQSTVAVKGFFHAIQLVLVEACPSLTEVVQLNESSSESESEGDEEEGESDDVAPANMPENPSNEQSIAGDAEKNAGKPSTHTESANVGLSPSHAREIDEGCKVISCPLTLTFTIIIPDDSDSAMEDADFCWSDEEDDPRVDNMVNLIGENFEFRKNMFQGGLSQAELAKMRLERKEIRERKEREKEKAQENATNLGAAGPSSTAPPNIAELLSATVKAELAPVELKVAAAVDKISTIETNLSTLGTMMKTAMERMITSMQEQIISNIIGFLGKSVSEFDRHDTEKIDLRLVETRRGKAMQHEQGQGFKSPDTASGNGDGDDPVDEIGDEGDGPRRGKRARVQTSFNNFHVDPKWVSCTMGSNPFLCHIEERPTYFTKFARLHEVLHNYRVFNLGSGTSVNNKDVLDIAGRTKPMMAKMMDALLLYARAVYVSHFSESHLNKTAFLETKFTTALMKTWSKFSRLAVKDRHRFKFGDGVMDHLEVDSVEIPTPERLYFPFNFDREHWVGIAVDTTAGSMHVLDCNLSLRTDSAIKKELAPISMMLPYVLKQSPSKQRISESKPYVIVRPKGVPQNGIMCDSGVTTALLIMLHSVGGIDRCKMLTPDEMAKESQVLAVKFFEEFDAPA</sequence>
<feature type="compositionally biased region" description="Polar residues" evidence="4">
    <location>
        <begin position="264"/>
        <end position="279"/>
    </location>
</feature>
<feature type="domain" description="Ubiquitin-like protease family profile" evidence="5">
    <location>
        <begin position="471"/>
        <end position="664"/>
    </location>
</feature>
<keyword evidence="3" id="KW-0378">Hydrolase</keyword>
<feature type="compositionally biased region" description="Acidic residues" evidence="4">
    <location>
        <begin position="392"/>
        <end position="404"/>
    </location>
</feature>
<accession>V4MYA0</accession>
<dbReference type="AlphaFoldDB" id="V4MYA0"/>
<feature type="compositionally biased region" description="Basic and acidic residues" evidence="4">
    <location>
        <begin position="253"/>
        <end position="263"/>
    </location>
</feature>
<organism evidence="6 7">
    <name type="scientific">Eutrema salsugineum</name>
    <name type="common">Saltwater cress</name>
    <name type="synonym">Sisymbrium salsugineum</name>
    <dbReference type="NCBI Taxonomy" id="72664"/>
    <lineage>
        <taxon>Eukaryota</taxon>
        <taxon>Viridiplantae</taxon>
        <taxon>Streptophyta</taxon>
        <taxon>Embryophyta</taxon>
        <taxon>Tracheophyta</taxon>
        <taxon>Spermatophyta</taxon>
        <taxon>Magnoliopsida</taxon>
        <taxon>eudicotyledons</taxon>
        <taxon>Gunneridae</taxon>
        <taxon>Pentapetalae</taxon>
        <taxon>rosids</taxon>
        <taxon>malvids</taxon>
        <taxon>Brassicales</taxon>
        <taxon>Brassicaceae</taxon>
        <taxon>Eutremeae</taxon>
        <taxon>Eutrema</taxon>
    </lineage>
</organism>
<feature type="compositionally biased region" description="Polar residues" evidence="4">
    <location>
        <begin position="151"/>
        <end position="163"/>
    </location>
</feature>
<feature type="region of interest" description="Disordered" evidence="4">
    <location>
        <begin position="104"/>
        <end position="166"/>
    </location>
</feature>
<comment type="similarity">
    <text evidence="1">Belongs to the peptidase C48 family.</text>
</comment>
<dbReference type="Gramene" id="ESQ37491">
    <property type="protein sequence ID" value="ESQ37491"/>
    <property type="gene ID" value="EUTSA_v10002771mg"/>
</dbReference>
<dbReference type="Proteomes" id="UP000030689">
    <property type="component" value="Unassembled WGS sequence"/>
</dbReference>
<evidence type="ECO:0000256" key="2">
    <source>
        <dbReference type="ARBA" id="ARBA00022670"/>
    </source>
</evidence>
<dbReference type="SUPFAM" id="SSF54001">
    <property type="entry name" value="Cysteine proteinases"/>
    <property type="match status" value="1"/>
</dbReference>
<dbReference type="PROSITE" id="PS50600">
    <property type="entry name" value="ULP_PROTEASE"/>
    <property type="match status" value="1"/>
</dbReference>
<dbReference type="InterPro" id="IPR038765">
    <property type="entry name" value="Papain-like_cys_pep_sf"/>
</dbReference>
<dbReference type="Pfam" id="PF09331">
    <property type="entry name" value="DUF1985"/>
    <property type="match status" value="1"/>
</dbReference>
<proteinExistence type="inferred from homology"/>
<protein>
    <recommendedName>
        <fullName evidence="5">Ubiquitin-like protease family profile domain-containing protein</fullName>
    </recommendedName>
</protein>
<evidence type="ECO:0000256" key="1">
    <source>
        <dbReference type="ARBA" id="ARBA00005234"/>
    </source>
</evidence>